<organism evidence="1 2">
    <name type="scientific">Entomophthora muscae</name>
    <dbReference type="NCBI Taxonomy" id="34485"/>
    <lineage>
        <taxon>Eukaryota</taxon>
        <taxon>Fungi</taxon>
        <taxon>Fungi incertae sedis</taxon>
        <taxon>Zoopagomycota</taxon>
        <taxon>Entomophthoromycotina</taxon>
        <taxon>Entomophthoromycetes</taxon>
        <taxon>Entomophthorales</taxon>
        <taxon>Entomophthoraceae</taxon>
        <taxon>Entomophthora</taxon>
    </lineage>
</organism>
<evidence type="ECO:0000313" key="2">
    <source>
        <dbReference type="Proteomes" id="UP001165960"/>
    </source>
</evidence>
<protein>
    <submittedName>
        <fullName evidence="1">Uncharacterized protein</fullName>
    </submittedName>
</protein>
<accession>A0ACC2T8Q1</accession>
<keyword evidence="2" id="KW-1185">Reference proteome</keyword>
<dbReference type="EMBL" id="QTSX02003558">
    <property type="protein sequence ID" value="KAJ9070836.1"/>
    <property type="molecule type" value="Genomic_DNA"/>
</dbReference>
<sequence>MVEYQNQEPSVAAPFKTDLVFNKPFGFSSGASMVVTTLKTLFHLRSHIPCPYSYMEGEKSCATFLAESEQLFNDIYMIFAWLENICHSTSMNNFQFTCELSFGVSPLNPAEVFHLHMPLELCSPPSGQFNKIQRAGIRDLVSSSSFWPQAPSFPCAFFALCLPNSLLRSAAELDLAPDSLSMTSELYCLPNYSSPISTLSSFTPESANQCITSHVKPLKNDLPDISLLKISNSSTYSTKLSSEHWWFLSSSLSKLVCF</sequence>
<gene>
    <name evidence="1" type="ORF">DSO57_1003301</name>
</gene>
<dbReference type="Proteomes" id="UP001165960">
    <property type="component" value="Unassembled WGS sequence"/>
</dbReference>
<evidence type="ECO:0000313" key="1">
    <source>
        <dbReference type="EMBL" id="KAJ9070836.1"/>
    </source>
</evidence>
<reference evidence="1" key="1">
    <citation type="submission" date="2022-04" db="EMBL/GenBank/DDBJ databases">
        <title>Genome of the entomopathogenic fungus Entomophthora muscae.</title>
        <authorList>
            <person name="Elya C."/>
            <person name="Lovett B.R."/>
            <person name="Lee E."/>
            <person name="Macias A.M."/>
            <person name="Hajek A.E."/>
            <person name="De Bivort B.L."/>
            <person name="Kasson M.T."/>
            <person name="De Fine Licht H.H."/>
            <person name="Stajich J.E."/>
        </authorList>
    </citation>
    <scope>NUCLEOTIDE SEQUENCE</scope>
    <source>
        <strain evidence="1">Berkeley</strain>
    </source>
</reference>
<name>A0ACC2T8Q1_9FUNG</name>
<proteinExistence type="predicted"/>
<comment type="caution">
    <text evidence="1">The sequence shown here is derived from an EMBL/GenBank/DDBJ whole genome shotgun (WGS) entry which is preliminary data.</text>
</comment>